<accession>A0AAV1XNN3</accession>
<sequence>MRVMREKENEKEKEKKVALRRFFWPHVPQNSTPYSNVSSRRSRPGGAGAPGFTHGAFSSFYITIFSEH</sequence>
<organism evidence="1 2">
    <name type="scientific">Lupinus luteus</name>
    <name type="common">European yellow lupine</name>
    <dbReference type="NCBI Taxonomy" id="3873"/>
    <lineage>
        <taxon>Eukaryota</taxon>
        <taxon>Viridiplantae</taxon>
        <taxon>Streptophyta</taxon>
        <taxon>Embryophyta</taxon>
        <taxon>Tracheophyta</taxon>
        <taxon>Spermatophyta</taxon>
        <taxon>Magnoliopsida</taxon>
        <taxon>eudicotyledons</taxon>
        <taxon>Gunneridae</taxon>
        <taxon>Pentapetalae</taxon>
        <taxon>rosids</taxon>
        <taxon>fabids</taxon>
        <taxon>Fabales</taxon>
        <taxon>Fabaceae</taxon>
        <taxon>Papilionoideae</taxon>
        <taxon>50 kb inversion clade</taxon>
        <taxon>genistoids sensu lato</taxon>
        <taxon>core genistoids</taxon>
        <taxon>Genisteae</taxon>
        <taxon>Lupinus</taxon>
    </lineage>
</organism>
<dbReference type="Proteomes" id="UP001497480">
    <property type="component" value="Unassembled WGS sequence"/>
</dbReference>
<gene>
    <name evidence="1" type="ORF">LLUT_LOCUS24405</name>
</gene>
<name>A0AAV1XNN3_LUPLU</name>
<comment type="caution">
    <text evidence="1">The sequence shown here is derived from an EMBL/GenBank/DDBJ whole genome shotgun (WGS) entry which is preliminary data.</text>
</comment>
<dbReference type="EMBL" id="CAXHTB010000017">
    <property type="protein sequence ID" value="CAL0323345.1"/>
    <property type="molecule type" value="Genomic_DNA"/>
</dbReference>
<proteinExistence type="predicted"/>
<protein>
    <submittedName>
        <fullName evidence="1">Uncharacterized protein</fullName>
    </submittedName>
</protein>
<reference evidence="1 2" key="1">
    <citation type="submission" date="2024-03" db="EMBL/GenBank/DDBJ databases">
        <authorList>
            <person name="Martinez-Hernandez J."/>
        </authorList>
    </citation>
    <scope>NUCLEOTIDE SEQUENCE [LARGE SCALE GENOMIC DNA]</scope>
</reference>
<dbReference type="AlphaFoldDB" id="A0AAV1XNN3"/>
<evidence type="ECO:0000313" key="2">
    <source>
        <dbReference type="Proteomes" id="UP001497480"/>
    </source>
</evidence>
<keyword evidence="2" id="KW-1185">Reference proteome</keyword>
<evidence type="ECO:0000313" key="1">
    <source>
        <dbReference type="EMBL" id="CAL0323345.1"/>
    </source>
</evidence>